<dbReference type="PANTHER" id="PTHR46910">
    <property type="entry name" value="TRANSCRIPTION FACTOR PDR1"/>
    <property type="match status" value="1"/>
</dbReference>
<dbReference type="GO" id="GO:0003677">
    <property type="term" value="F:DNA binding"/>
    <property type="evidence" value="ECO:0007669"/>
    <property type="project" value="InterPro"/>
</dbReference>
<organism evidence="4 5">
    <name type="scientific">Paramarasmius palmivorus</name>
    <dbReference type="NCBI Taxonomy" id="297713"/>
    <lineage>
        <taxon>Eukaryota</taxon>
        <taxon>Fungi</taxon>
        <taxon>Dikarya</taxon>
        <taxon>Basidiomycota</taxon>
        <taxon>Agaricomycotina</taxon>
        <taxon>Agaricomycetes</taxon>
        <taxon>Agaricomycetidae</taxon>
        <taxon>Agaricales</taxon>
        <taxon>Marasmiineae</taxon>
        <taxon>Marasmiaceae</taxon>
        <taxon>Paramarasmius</taxon>
    </lineage>
</organism>
<dbReference type="GO" id="GO:0006351">
    <property type="term" value="P:DNA-templated transcription"/>
    <property type="evidence" value="ECO:0007669"/>
    <property type="project" value="InterPro"/>
</dbReference>
<protein>
    <submittedName>
        <fullName evidence="4">Gypsy retrotransposon integrase-like protein 1</fullName>
    </submittedName>
</protein>
<evidence type="ECO:0000256" key="2">
    <source>
        <dbReference type="SAM" id="MobiDB-lite"/>
    </source>
</evidence>
<dbReference type="SMART" id="SM00906">
    <property type="entry name" value="Fungal_trans"/>
    <property type="match status" value="1"/>
</dbReference>
<dbReference type="AlphaFoldDB" id="A0AAW0EDY1"/>
<dbReference type="GO" id="GO:0003700">
    <property type="term" value="F:DNA-binding transcription factor activity"/>
    <property type="evidence" value="ECO:0007669"/>
    <property type="project" value="InterPro"/>
</dbReference>
<comment type="caution">
    <text evidence="4">The sequence shown here is derived from an EMBL/GenBank/DDBJ whole genome shotgun (WGS) entry which is preliminary data.</text>
</comment>
<gene>
    <name evidence="4" type="primary">GIN1_2</name>
    <name evidence="4" type="ORF">VNI00_000364</name>
</gene>
<feature type="region of interest" description="Disordered" evidence="2">
    <location>
        <begin position="103"/>
        <end position="124"/>
    </location>
</feature>
<feature type="domain" description="Xylanolytic transcriptional activator regulatory" evidence="3">
    <location>
        <begin position="338"/>
        <end position="411"/>
    </location>
</feature>
<dbReference type="PANTHER" id="PTHR46910:SF38">
    <property type="entry name" value="ZN(2)-C6 FUNGAL-TYPE DOMAIN-CONTAINING PROTEIN"/>
    <property type="match status" value="1"/>
</dbReference>
<evidence type="ECO:0000313" key="4">
    <source>
        <dbReference type="EMBL" id="KAK7062868.1"/>
    </source>
</evidence>
<dbReference type="Pfam" id="PF04082">
    <property type="entry name" value="Fungal_trans"/>
    <property type="match status" value="1"/>
</dbReference>
<dbReference type="EMBL" id="JAYKXP010000001">
    <property type="protein sequence ID" value="KAK7062868.1"/>
    <property type="molecule type" value="Genomic_DNA"/>
</dbReference>
<dbReference type="Proteomes" id="UP001383192">
    <property type="component" value="Unassembled WGS sequence"/>
</dbReference>
<dbReference type="GO" id="GO:0008270">
    <property type="term" value="F:zinc ion binding"/>
    <property type="evidence" value="ECO:0007669"/>
    <property type="project" value="InterPro"/>
</dbReference>
<dbReference type="InterPro" id="IPR050987">
    <property type="entry name" value="AtrR-like"/>
</dbReference>
<keyword evidence="1" id="KW-0539">Nucleus</keyword>
<keyword evidence="5" id="KW-1185">Reference proteome</keyword>
<reference evidence="4 5" key="1">
    <citation type="submission" date="2024-01" db="EMBL/GenBank/DDBJ databases">
        <title>A draft genome for a cacao thread blight-causing isolate of Paramarasmius palmivorus.</title>
        <authorList>
            <person name="Baruah I.K."/>
            <person name="Bukari Y."/>
            <person name="Amoako-Attah I."/>
            <person name="Meinhardt L.W."/>
            <person name="Bailey B.A."/>
            <person name="Cohen S.P."/>
        </authorList>
    </citation>
    <scope>NUCLEOTIDE SEQUENCE [LARGE SCALE GENOMIC DNA]</scope>
    <source>
        <strain evidence="4 5">GH-12</strain>
    </source>
</reference>
<evidence type="ECO:0000259" key="3">
    <source>
        <dbReference type="SMART" id="SM00906"/>
    </source>
</evidence>
<dbReference type="CDD" id="cd12148">
    <property type="entry name" value="fungal_TF_MHR"/>
    <property type="match status" value="1"/>
</dbReference>
<evidence type="ECO:0000313" key="5">
    <source>
        <dbReference type="Proteomes" id="UP001383192"/>
    </source>
</evidence>
<accession>A0AAW0EDY1</accession>
<proteinExistence type="predicted"/>
<evidence type="ECO:0000256" key="1">
    <source>
        <dbReference type="ARBA" id="ARBA00023242"/>
    </source>
</evidence>
<sequence>MNEDDNPTPFKRAKRRLQNACDECRKRKAQKCPIIIAPIAWDLEFRARIALPWKRRPPNSLADAQQLVNSILSTSKPFIVPRDTQTVHQLLVDLAHYARSLERRASPSASSSPEHTSDPADPFCLGHEPPTPAGFYIHTEMSPAEEVDLNNIKDIFGLLTLEETAPRHFGPSSTVKFIHSVLFLKQRIKGTKERVSRKRPQFWSIYPWQAERVEPPPEYIFPSNALMHELVDIFFEKINAYLPLLHRPTFEKCIADDLHRQNSQFGATVLAVCACAARYSNNPQVLADPTEELSAGWHYFRQVRLLRPSFVSLATVYELQLYCLACIFLYSTTTPEACWTLLGHAVRCAQDMGIHRSPPKHAKPTVESQLLNRAFWCLFVIDVVMTGAVGRPRAIHPDEYDVPLPIDCDDEYWETANPEDAFKQPPGKPSSISFWISFIKLFDILAFSQLKMCIVRKSDTDSEWTERNVMEIDSRLNAWVDTIPEHHGPPVKWDPNRVNNLFFHQSAILNMTYYWVQMQVHRPFIILIQKEIVSPLPSQAICANAARSCCHIMAAQHRRDVISHPVTLVGMPCPNV</sequence>
<name>A0AAW0EDY1_9AGAR</name>
<dbReference type="InterPro" id="IPR007219">
    <property type="entry name" value="XnlR_reg_dom"/>
</dbReference>